<comment type="function">
    <text evidence="4">This protein is involved in the repair of mismatches in DNA. It is required for dam-dependent methyl-directed DNA mismatch repair. May act as a 'molecular matchmaker', a protein that promotes the formation of a stable complex between two or more DNA-binding proteins in an ATP-dependent manner without itself being part of a final effector complex.</text>
</comment>
<evidence type="ECO:0000256" key="3">
    <source>
        <dbReference type="ARBA" id="ARBA00023204"/>
    </source>
</evidence>
<dbReference type="CDD" id="cd16926">
    <property type="entry name" value="HATPase_MutL-MLH-PMS-like"/>
    <property type="match status" value="1"/>
</dbReference>
<dbReference type="SMART" id="SM01340">
    <property type="entry name" value="DNA_mis_repair"/>
    <property type="match status" value="1"/>
</dbReference>
<name>A0ABY7QWP9_9FIRM</name>
<proteinExistence type="inferred from homology"/>
<evidence type="ECO:0000259" key="6">
    <source>
        <dbReference type="SMART" id="SM01340"/>
    </source>
</evidence>
<evidence type="ECO:0000256" key="1">
    <source>
        <dbReference type="ARBA" id="ARBA00006082"/>
    </source>
</evidence>
<organism evidence="7 8">
    <name type="scientific">Peptoniphilus equinus</name>
    <dbReference type="NCBI Taxonomy" id="3016343"/>
    <lineage>
        <taxon>Bacteria</taxon>
        <taxon>Bacillati</taxon>
        <taxon>Bacillota</taxon>
        <taxon>Tissierellia</taxon>
        <taxon>Tissierellales</taxon>
        <taxon>Peptoniphilaceae</taxon>
        <taxon>Peptoniphilus</taxon>
    </lineage>
</organism>
<dbReference type="EMBL" id="CP115667">
    <property type="protein sequence ID" value="WBW50700.1"/>
    <property type="molecule type" value="Genomic_DNA"/>
</dbReference>
<evidence type="ECO:0000313" key="7">
    <source>
        <dbReference type="EMBL" id="WBW50700.1"/>
    </source>
</evidence>
<dbReference type="PANTHER" id="PTHR10073">
    <property type="entry name" value="DNA MISMATCH REPAIR PROTEIN MLH, PMS, MUTL"/>
    <property type="match status" value="1"/>
</dbReference>
<dbReference type="PANTHER" id="PTHR10073:SF12">
    <property type="entry name" value="DNA MISMATCH REPAIR PROTEIN MLH1"/>
    <property type="match status" value="1"/>
</dbReference>
<dbReference type="Gene3D" id="3.30.1370.100">
    <property type="entry name" value="MutL, C-terminal domain, regulatory subdomain"/>
    <property type="match status" value="1"/>
</dbReference>
<dbReference type="Gene3D" id="3.30.565.10">
    <property type="entry name" value="Histidine kinase-like ATPase, C-terminal domain"/>
    <property type="match status" value="1"/>
</dbReference>
<keyword evidence="7" id="KW-0540">Nuclease</keyword>
<dbReference type="PROSITE" id="PS00058">
    <property type="entry name" value="DNA_MISMATCH_REPAIR_1"/>
    <property type="match status" value="1"/>
</dbReference>
<dbReference type="InterPro" id="IPR042120">
    <property type="entry name" value="MutL_C_dimsub"/>
</dbReference>
<dbReference type="Proteomes" id="UP001210339">
    <property type="component" value="Chromosome"/>
</dbReference>
<dbReference type="Gene3D" id="3.30.1540.20">
    <property type="entry name" value="MutL, C-terminal domain, dimerisation subdomain"/>
    <property type="match status" value="1"/>
</dbReference>
<keyword evidence="2 4" id="KW-0227">DNA damage</keyword>
<dbReference type="GO" id="GO:0004519">
    <property type="term" value="F:endonuclease activity"/>
    <property type="evidence" value="ECO:0007669"/>
    <property type="project" value="UniProtKB-KW"/>
</dbReference>
<dbReference type="SUPFAM" id="SSF118116">
    <property type="entry name" value="DNA mismatch repair protein MutL"/>
    <property type="match status" value="1"/>
</dbReference>
<evidence type="ECO:0000256" key="4">
    <source>
        <dbReference type="HAMAP-Rule" id="MF_00149"/>
    </source>
</evidence>
<evidence type="ECO:0000313" key="8">
    <source>
        <dbReference type="Proteomes" id="UP001210339"/>
    </source>
</evidence>
<keyword evidence="7" id="KW-0255">Endonuclease</keyword>
<gene>
    <name evidence="4 7" type="primary">mutL</name>
    <name evidence="7" type="ORF">O6R05_03885</name>
</gene>
<evidence type="ECO:0000256" key="2">
    <source>
        <dbReference type="ARBA" id="ARBA00022763"/>
    </source>
</evidence>
<dbReference type="SUPFAM" id="SSF55874">
    <property type="entry name" value="ATPase domain of HSP90 chaperone/DNA topoisomerase II/histidine kinase"/>
    <property type="match status" value="1"/>
</dbReference>
<dbReference type="RefSeq" id="WP_271192225.1">
    <property type="nucleotide sequence ID" value="NZ_CP115667.1"/>
</dbReference>
<dbReference type="InterPro" id="IPR014762">
    <property type="entry name" value="DNA_mismatch_repair_CS"/>
</dbReference>
<dbReference type="Pfam" id="PF08676">
    <property type="entry name" value="MutL_C"/>
    <property type="match status" value="1"/>
</dbReference>
<dbReference type="InterPro" id="IPR014790">
    <property type="entry name" value="MutL_C"/>
</dbReference>
<evidence type="ECO:0000259" key="5">
    <source>
        <dbReference type="SMART" id="SM00853"/>
    </source>
</evidence>
<keyword evidence="3 4" id="KW-0234">DNA repair</keyword>
<dbReference type="InterPro" id="IPR038973">
    <property type="entry name" value="MutL/Mlh/Pms-like"/>
</dbReference>
<protein>
    <recommendedName>
        <fullName evidence="4">DNA mismatch repair protein MutL</fullName>
    </recommendedName>
</protein>
<dbReference type="InterPro" id="IPR042121">
    <property type="entry name" value="MutL_C_regsub"/>
</dbReference>
<feature type="domain" description="DNA mismatch repair protein S5" evidence="6">
    <location>
        <begin position="207"/>
        <end position="324"/>
    </location>
</feature>
<dbReference type="NCBIfam" id="TIGR00585">
    <property type="entry name" value="mutl"/>
    <property type="match status" value="1"/>
</dbReference>
<comment type="similarity">
    <text evidence="1 4">Belongs to the DNA mismatch repair MutL/HexB family.</text>
</comment>
<dbReference type="SMART" id="SM00853">
    <property type="entry name" value="MutL_C"/>
    <property type="match status" value="1"/>
</dbReference>
<dbReference type="InterPro" id="IPR037198">
    <property type="entry name" value="MutL_C_sf"/>
</dbReference>
<dbReference type="SUPFAM" id="SSF54211">
    <property type="entry name" value="Ribosomal protein S5 domain 2-like"/>
    <property type="match status" value="1"/>
</dbReference>
<keyword evidence="8" id="KW-1185">Reference proteome</keyword>
<dbReference type="Pfam" id="PF13589">
    <property type="entry name" value="HATPase_c_3"/>
    <property type="match status" value="1"/>
</dbReference>
<dbReference type="InterPro" id="IPR020667">
    <property type="entry name" value="DNA_mismatch_repair_MutL"/>
</dbReference>
<feature type="domain" description="MutL C-terminal dimerisation" evidence="5">
    <location>
        <begin position="435"/>
        <end position="576"/>
    </location>
</feature>
<dbReference type="CDD" id="cd00782">
    <property type="entry name" value="MutL_Trans"/>
    <property type="match status" value="1"/>
</dbReference>
<dbReference type="HAMAP" id="MF_00149">
    <property type="entry name" value="DNA_mis_repair"/>
    <property type="match status" value="1"/>
</dbReference>
<dbReference type="InterPro" id="IPR013507">
    <property type="entry name" value="DNA_mismatch_S5_2-like"/>
</dbReference>
<dbReference type="InterPro" id="IPR036890">
    <property type="entry name" value="HATPase_C_sf"/>
</dbReference>
<sequence length="619" mass="69419">MINILDEKTISKIAAGEIIENPAAIVKELIENSIDAQATSITVEIKGTATEGISVRDNGTGIESEDIDKAFLRHATSKMAQFDDLNYLKSLGFRGEALASIASIATVELLTKTKDSVTGSRTLVQHGDIVAQNKIGVPVGTTFYITDIFEHTPVRKKFLKAESVELHRIVDMVKKIALGTPHCAFKLIKNSRILFQSSTSTSLKDHVYSILGNMVAQMNYIEKDFDHYSVKAFFSDNTLYRSQRTEQYLFINGRYIWNVELARLIEKAYRSSIPLDRYPCFVIYLTIDPKLIDINIHPQKNEVKFSNGPMLMQSIRDLAEVSLATTKTFISSHIPSQTASEPLVTIFDLYRDDPEGETTSQIQSEVHDTITPYSDRDDLLDSHDKLRSVPTAQSLKEDTTSMQTARTDLKRIDTDRSDMSKIPDLRKKPLQDARIVGALFGTYIIFEARDGVFFLMDQHAAHERVHYEKFLKQYNDCQVDSQLLLKPEIIGLSAEEMVAFDKLSATLNTVGFDVEVFSADSIIVRAVPLIAPVNFEDFLRHSLLTLTEASTSAYEISPYTIMKKACKAAIKANTTLSFAAIQGLKTSLLACEDPYTCPHGRPTVVRLDQRDLEKLFLRG</sequence>
<dbReference type="Pfam" id="PF01119">
    <property type="entry name" value="DNA_mis_repair"/>
    <property type="match status" value="1"/>
</dbReference>
<dbReference type="InterPro" id="IPR014721">
    <property type="entry name" value="Ribsml_uS5_D2-typ_fold_subgr"/>
</dbReference>
<dbReference type="Gene3D" id="3.30.230.10">
    <property type="match status" value="1"/>
</dbReference>
<dbReference type="InterPro" id="IPR002099">
    <property type="entry name" value="MutL/Mlh/PMS"/>
</dbReference>
<dbReference type="InterPro" id="IPR020568">
    <property type="entry name" value="Ribosomal_Su5_D2-typ_SF"/>
</dbReference>
<reference evidence="7 8" key="1">
    <citation type="submission" date="2023-01" db="EMBL/GenBank/DDBJ databases">
        <authorList>
            <person name="Lee S.H."/>
            <person name="Jung H.S."/>
            <person name="Yun J.U."/>
        </authorList>
    </citation>
    <scope>NUCLEOTIDE SEQUENCE [LARGE SCALE GENOMIC DNA]</scope>
    <source>
        <strain evidence="7 8">CBA3646</strain>
    </source>
</reference>
<accession>A0ABY7QWP9</accession>
<keyword evidence="7" id="KW-0378">Hydrolase</keyword>